<dbReference type="InterPro" id="IPR011009">
    <property type="entry name" value="Kinase-like_dom_sf"/>
</dbReference>
<feature type="coiled-coil region" evidence="1">
    <location>
        <begin position="146"/>
        <end position="173"/>
    </location>
</feature>
<evidence type="ECO:0000259" key="2">
    <source>
        <dbReference type="PROSITE" id="PS50011"/>
    </source>
</evidence>
<sequence length="209" mass="24673">PARGLFRILVYSLSEELEADSEEEQQKREIINKANELKEKLNELEHKFEEMNIPGAISFAEEKLKEAKLILTKKMSEKEIKRMEKLKKEIVQETQKEPEVNFFKEETKNQVNQENDNIDQSQPTLDYLIGKGGYDVAVKKLYLSLNNTSQNDIQNITNEINILKNLRNRYIIQYYDIYTNNQELFIIMDYAENGTLTKFIDDNKDEKHD</sequence>
<feature type="coiled-coil region" evidence="1">
    <location>
        <begin position="14"/>
        <end position="96"/>
    </location>
</feature>
<dbReference type="InterPro" id="IPR000719">
    <property type="entry name" value="Prot_kinase_dom"/>
</dbReference>
<feature type="domain" description="Protein kinase" evidence="2">
    <location>
        <begin position="48"/>
        <end position="209"/>
    </location>
</feature>
<dbReference type="Pfam" id="PF00069">
    <property type="entry name" value="Pkinase"/>
    <property type="match status" value="1"/>
</dbReference>
<organism evidence="3 4">
    <name type="scientific">Gigaspora margarita</name>
    <dbReference type="NCBI Taxonomy" id="4874"/>
    <lineage>
        <taxon>Eukaryota</taxon>
        <taxon>Fungi</taxon>
        <taxon>Fungi incertae sedis</taxon>
        <taxon>Mucoromycota</taxon>
        <taxon>Glomeromycotina</taxon>
        <taxon>Glomeromycetes</taxon>
        <taxon>Diversisporales</taxon>
        <taxon>Gigasporaceae</taxon>
        <taxon>Gigaspora</taxon>
    </lineage>
</organism>
<dbReference type="Proteomes" id="UP000789901">
    <property type="component" value="Unassembled WGS sequence"/>
</dbReference>
<gene>
    <name evidence="3" type="ORF">GMARGA_LOCUS40063</name>
</gene>
<evidence type="ECO:0000313" key="3">
    <source>
        <dbReference type="EMBL" id="CAG8850141.1"/>
    </source>
</evidence>
<proteinExistence type="predicted"/>
<dbReference type="SUPFAM" id="SSF56112">
    <property type="entry name" value="Protein kinase-like (PK-like)"/>
    <property type="match status" value="1"/>
</dbReference>
<reference evidence="3 4" key="1">
    <citation type="submission" date="2021-06" db="EMBL/GenBank/DDBJ databases">
        <authorList>
            <person name="Kallberg Y."/>
            <person name="Tangrot J."/>
            <person name="Rosling A."/>
        </authorList>
    </citation>
    <scope>NUCLEOTIDE SEQUENCE [LARGE SCALE GENOMIC DNA]</scope>
    <source>
        <strain evidence="3 4">120-4 pot B 10/14</strain>
    </source>
</reference>
<keyword evidence="4" id="KW-1185">Reference proteome</keyword>
<comment type="caution">
    <text evidence="3">The sequence shown here is derived from an EMBL/GenBank/DDBJ whole genome shotgun (WGS) entry which is preliminary data.</text>
</comment>
<dbReference type="PROSITE" id="PS50011">
    <property type="entry name" value="PROTEIN_KINASE_DOM"/>
    <property type="match status" value="1"/>
</dbReference>
<evidence type="ECO:0000256" key="1">
    <source>
        <dbReference type="SAM" id="Coils"/>
    </source>
</evidence>
<dbReference type="EMBL" id="CAJVQB010099632">
    <property type="protein sequence ID" value="CAG8850141.1"/>
    <property type="molecule type" value="Genomic_DNA"/>
</dbReference>
<evidence type="ECO:0000313" key="4">
    <source>
        <dbReference type="Proteomes" id="UP000789901"/>
    </source>
</evidence>
<feature type="non-terminal residue" evidence="3">
    <location>
        <position position="1"/>
    </location>
</feature>
<dbReference type="Gene3D" id="1.10.510.10">
    <property type="entry name" value="Transferase(Phosphotransferase) domain 1"/>
    <property type="match status" value="1"/>
</dbReference>
<keyword evidence="1" id="KW-0175">Coiled coil</keyword>
<accession>A0ABN7X804</accession>
<name>A0ABN7X804_GIGMA</name>
<protein>
    <submittedName>
        <fullName evidence="3">44206_t:CDS:1</fullName>
    </submittedName>
</protein>